<keyword evidence="5" id="KW-1185">Reference proteome</keyword>
<evidence type="ECO:0008006" key="6">
    <source>
        <dbReference type="Google" id="ProtNLM"/>
    </source>
</evidence>
<organism evidence="4 5">
    <name type="scientific">Linnemannia elongata AG-77</name>
    <dbReference type="NCBI Taxonomy" id="1314771"/>
    <lineage>
        <taxon>Eukaryota</taxon>
        <taxon>Fungi</taxon>
        <taxon>Fungi incertae sedis</taxon>
        <taxon>Mucoromycota</taxon>
        <taxon>Mortierellomycotina</taxon>
        <taxon>Mortierellomycetes</taxon>
        <taxon>Mortierellales</taxon>
        <taxon>Mortierellaceae</taxon>
        <taxon>Linnemannia</taxon>
    </lineage>
</organism>
<dbReference type="OrthoDB" id="2278929at2759"/>
<gene>
    <name evidence="4" type="ORF">K457DRAFT_143292</name>
</gene>
<feature type="region of interest" description="Disordered" evidence="1">
    <location>
        <begin position="402"/>
        <end position="425"/>
    </location>
</feature>
<dbReference type="AlphaFoldDB" id="A0A197JDT1"/>
<sequence length="476" mass="49960">MHTTRGCIANAAVYSLLLLQPFFLLQSTLAQAPACPTGPICAPAPGDNWRQDSVGQLLWNSTLMSPFGKYDTVDIYIVDEDSVGRSYMFKQAAEIEFGSAASKLDATLFPEGVANNRSCHIVITGNGNELDGKHNTLNSSSFFMIRTQQNVSGTMVPIPTATATATISTSLTLTTTTKSTKSATSTNDATTVPAVSTGIPTNGALPSDKSVSLSPLVIGLISAGCGALLIAIVAVFLLVRARRRYKGNTSYFKSLDDQPGSPTDESAKGSSNYKLEDDQESAAAAARGEGGYGGALFAGSIAAGRSSSNTARSAEPMIKGAPAMLPYHSQAPPSPAAPLPLLERKTSTLYHVPESAESAAAAAAAAGAGTAALGTTGRQNSMEKNPVLTANDAQLIAETFRKSMRKPQWENKHDDDDDDETDEARRAANALLRKELSEEGVDVQRGVQRRVTIQDRAIRTPGGSTLASHSLTIPPP</sequence>
<evidence type="ECO:0000313" key="4">
    <source>
        <dbReference type="EMBL" id="OAQ22661.1"/>
    </source>
</evidence>
<feature type="compositionally biased region" description="Polar residues" evidence="1">
    <location>
        <begin position="260"/>
        <end position="273"/>
    </location>
</feature>
<evidence type="ECO:0000313" key="5">
    <source>
        <dbReference type="Proteomes" id="UP000078512"/>
    </source>
</evidence>
<evidence type="ECO:0000256" key="3">
    <source>
        <dbReference type="SAM" id="SignalP"/>
    </source>
</evidence>
<evidence type="ECO:0000256" key="2">
    <source>
        <dbReference type="SAM" id="Phobius"/>
    </source>
</evidence>
<dbReference type="Proteomes" id="UP000078512">
    <property type="component" value="Unassembled WGS sequence"/>
</dbReference>
<feature type="region of interest" description="Disordered" evidence="1">
    <location>
        <begin position="454"/>
        <end position="476"/>
    </location>
</feature>
<feature type="transmembrane region" description="Helical" evidence="2">
    <location>
        <begin position="216"/>
        <end position="239"/>
    </location>
</feature>
<protein>
    <recommendedName>
        <fullName evidence="6">Mid2 domain-containing protein</fullName>
    </recommendedName>
</protein>
<name>A0A197JDT1_9FUNG</name>
<accession>A0A197JDT1</accession>
<keyword evidence="2" id="KW-0472">Membrane</keyword>
<keyword evidence="3" id="KW-0732">Signal</keyword>
<dbReference type="STRING" id="1314771.A0A197JDT1"/>
<feature type="signal peptide" evidence="3">
    <location>
        <begin position="1"/>
        <end position="30"/>
    </location>
</feature>
<keyword evidence="2" id="KW-1133">Transmembrane helix</keyword>
<feature type="region of interest" description="Disordered" evidence="1">
    <location>
        <begin position="250"/>
        <end position="285"/>
    </location>
</feature>
<evidence type="ECO:0000256" key="1">
    <source>
        <dbReference type="SAM" id="MobiDB-lite"/>
    </source>
</evidence>
<feature type="chain" id="PRO_5008275824" description="Mid2 domain-containing protein" evidence="3">
    <location>
        <begin position="31"/>
        <end position="476"/>
    </location>
</feature>
<proteinExistence type="predicted"/>
<dbReference type="EMBL" id="KV442149">
    <property type="protein sequence ID" value="OAQ22661.1"/>
    <property type="molecule type" value="Genomic_DNA"/>
</dbReference>
<feature type="compositionally biased region" description="Polar residues" evidence="1">
    <location>
        <begin position="462"/>
        <end position="476"/>
    </location>
</feature>
<keyword evidence="2" id="KW-0812">Transmembrane</keyword>
<reference evidence="4 5" key="1">
    <citation type="submission" date="2016-05" db="EMBL/GenBank/DDBJ databases">
        <title>Genome sequencing reveals origins of a unique bacterial endosymbiosis in the earliest lineages of terrestrial Fungi.</title>
        <authorList>
            <consortium name="DOE Joint Genome Institute"/>
            <person name="Uehling J."/>
            <person name="Gryganskyi A."/>
            <person name="Hameed K."/>
            <person name="Tschaplinski T."/>
            <person name="Misztal P."/>
            <person name="Wu S."/>
            <person name="Desiro A."/>
            <person name="Vande Pol N."/>
            <person name="Du Z.-Y."/>
            <person name="Zienkiewicz A."/>
            <person name="Zienkiewicz K."/>
            <person name="Morin E."/>
            <person name="Tisserant E."/>
            <person name="Splivallo R."/>
            <person name="Hainaut M."/>
            <person name="Henrissat B."/>
            <person name="Ohm R."/>
            <person name="Kuo A."/>
            <person name="Yan J."/>
            <person name="Lipzen A."/>
            <person name="Nolan M."/>
            <person name="Labutti K."/>
            <person name="Barry K."/>
            <person name="Goldstein A."/>
            <person name="Labbe J."/>
            <person name="Schadt C."/>
            <person name="Tuskan G."/>
            <person name="Grigoriev I."/>
            <person name="Martin F."/>
            <person name="Vilgalys R."/>
            <person name="Bonito G."/>
        </authorList>
    </citation>
    <scope>NUCLEOTIDE SEQUENCE [LARGE SCALE GENOMIC DNA]</scope>
    <source>
        <strain evidence="4 5">AG-77</strain>
    </source>
</reference>